<evidence type="ECO:0000313" key="1">
    <source>
        <dbReference type="EMBL" id="RPE08912.1"/>
    </source>
</evidence>
<accession>A0A3N4PJR8</accession>
<dbReference type="RefSeq" id="WP_123847911.1">
    <property type="nucleotide sequence ID" value="NZ_RPDH01000002.1"/>
</dbReference>
<gene>
    <name evidence="1" type="ORF">EGT74_18005</name>
</gene>
<name>A0A3N4PJR8_9BACT</name>
<organism evidence="1 2">
    <name type="scientific">Chitinophaga lutea</name>
    <dbReference type="NCBI Taxonomy" id="2488634"/>
    <lineage>
        <taxon>Bacteria</taxon>
        <taxon>Pseudomonadati</taxon>
        <taxon>Bacteroidota</taxon>
        <taxon>Chitinophagia</taxon>
        <taxon>Chitinophagales</taxon>
        <taxon>Chitinophagaceae</taxon>
        <taxon>Chitinophaga</taxon>
    </lineage>
</organism>
<sequence length="63" mass="6892">MDKLKKLNAKKVESLDAIKGGRALSMSNDLSADTGDGSCTITHYPTHFSGPDVYLCDHKHDEK</sequence>
<dbReference type="OrthoDB" id="678409at2"/>
<dbReference type="Proteomes" id="UP000278351">
    <property type="component" value="Unassembled WGS sequence"/>
</dbReference>
<keyword evidence="2" id="KW-1185">Reference proteome</keyword>
<reference evidence="1 2" key="1">
    <citation type="submission" date="2018-11" db="EMBL/GenBank/DDBJ databases">
        <title>Chitinophaga lutea sp.nov., isolate from arsenic contaminated soil.</title>
        <authorList>
            <person name="Zong Y."/>
        </authorList>
    </citation>
    <scope>NUCLEOTIDE SEQUENCE [LARGE SCALE GENOMIC DNA]</scope>
    <source>
        <strain evidence="1 2">ZY74</strain>
    </source>
</reference>
<dbReference type="EMBL" id="RPDH01000002">
    <property type="protein sequence ID" value="RPE08912.1"/>
    <property type="molecule type" value="Genomic_DNA"/>
</dbReference>
<comment type="caution">
    <text evidence="1">The sequence shown here is derived from an EMBL/GenBank/DDBJ whole genome shotgun (WGS) entry which is preliminary data.</text>
</comment>
<protein>
    <submittedName>
        <fullName evidence="1">Uncharacterized protein</fullName>
    </submittedName>
</protein>
<evidence type="ECO:0000313" key="2">
    <source>
        <dbReference type="Proteomes" id="UP000278351"/>
    </source>
</evidence>
<dbReference type="AlphaFoldDB" id="A0A3N4PJR8"/>
<proteinExistence type="predicted"/>